<gene>
    <name evidence="3" type="ORF">CRG98_017437</name>
</gene>
<evidence type="ECO:0000313" key="3">
    <source>
        <dbReference type="EMBL" id="PKI62064.1"/>
    </source>
</evidence>
<dbReference type="AlphaFoldDB" id="A0A2I0K0H1"/>
<dbReference type="STRING" id="22663.A0A2I0K0H1"/>
<dbReference type="InterPro" id="IPR003439">
    <property type="entry name" value="ABC_transporter-like_ATP-bd"/>
</dbReference>
<comment type="caution">
    <text evidence="3">The sequence shown here is derived from an EMBL/GenBank/DDBJ whole genome shotgun (WGS) entry which is preliminary data.</text>
</comment>
<dbReference type="GO" id="GO:0016887">
    <property type="term" value="F:ATP hydrolysis activity"/>
    <property type="evidence" value="ECO:0007669"/>
    <property type="project" value="InterPro"/>
</dbReference>
<dbReference type="EMBL" id="PGOL01000988">
    <property type="protein sequence ID" value="PKI62064.1"/>
    <property type="molecule type" value="Genomic_DNA"/>
</dbReference>
<organism evidence="3 4">
    <name type="scientific">Punica granatum</name>
    <name type="common">Pomegranate</name>
    <dbReference type="NCBI Taxonomy" id="22663"/>
    <lineage>
        <taxon>Eukaryota</taxon>
        <taxon>Viridiplantae</taxon>
        <taxon>Streptophyta</taxon>
        <taxon>Embryophyta</taxon>
        <taxon>Tracheophyta</taxon>
        <taxon>Spermatophyta</taxon>
        <taxon>Magnoliopsida</taxon>
        <taxon>eudicotyledons</taxon>
        <taxon>Gunneridae</taxon>
        <taxon>Pentapetalae</taxon>
        <taxon>rosids</taxon>
        <taxon>malvids</taxon>
        <taxon>Myrtales</taxon>
        <taxon>Lythraceae</taxon>
        <taxon>Punica</taxon>
    </lineage>
</organism>
<dbReference type="GO" id="GO:0005524">
    <property type="term" value="F:ATP binding"/>
    <property type="evidence" value="ECO:0007669"/>
    <property type="project" value="InterPro"/>
</dbReference>
<evidence type="ECO:0000313" key="4">
    <source>
        <dbReference type="Proteomes" id="UP000233551"/>
    </source>
</evidence>
<dbReference type="InterPro" id="IPR027417">
    <property type="entry name" value="P-loop_NTPase"/>
</dbReference>
<keyword evidence="4" id="KW-1185">Reference proteome</keyword>
<dbReference type="Gene3D" id="3.40.50.300">
    <property type="entry name" value="P-loop containing nucleotide triphosphate hydrolases"/>
    <property type="match status" value="1"/>
</dbReference>
<sequence>MAGKLDKELKTSGRVIYNGHGLNEFVPQRTAAYISQHDLHIGEMTVRETLTFSARCQGAAATEGQEAHVVTDYVLKILGLEVCADTMVGDEMLRGISGGQRKRVTTGKN</sequence>
<dbReference type="SUPFAM" id="SSF52540">
    <property type="entry name" value="P-loop containing nucleoside triphosphate hydrolases"/>
    <property type="match status" value="1"/>
</dbReference>
<evidence type="ECO:0000256" key="1">
    <source>
        <dbReference type="ARBA" id="ARBA00022448"/>
    </source>
</evidence>
<proteinExistence type="predicted"/>
<reference evidence="3 4" key="1">
    <citation type="submission" date="2017-11" db="EMBL/GenBank/DDBJ databases">
        <title>De-novo sequencing of pomegranate (Punica granatum L.) genome.</title>
        <authorList>
            <person name="Akparov Z."/>
            <person name="Amiraslanov A."/>
            <person name="Hajiyeva S."/>
            <person name="Abbasov M."/>
            <person name="Kaur K."/>
            <person name="Hamwieh A."/>
            <person name="Solovyev V."/>
            <person name="Salamov A."/>
            <person name="Braich B."/>
            <person name="Kosarev P."/>
            <person name="Mahmoud A."/>
            <person name="Hajiyev E."/>
            <person name="Babayeva S."/>
            <person name="Izzatullayeva V."/>
            <person name="Mammadov A."/>
            <person name="Mammadov A."/>
            <person name="Sharifova S."/>
            <person name="Ojaghi J."/>
            <person name="Eynullazada K."/>
            <person name="Bayramov B."/>
            <person name="Abdulazimova A."/>
            <person name="Shahmuradov I."/>
        </authorList>
    </citation>
    <scope>NUCLEOTIDE SEQUENCE [LARGE SCALE GENOMIC DNA]</scope>
    <source>
        <strain evidence="4">cv. AG2017</strain>
        <tissue evidence="3">Leaf</tissue>
    </source>
</reference>
<dbReference type="Proteomes" id="UP000233551">
    <property type="component" value="Unassembled WGS sequence"/>
</dbReference>
<dbReference type="Pfam" id="PF00005">
    <property type="entry name" value="ABC_tran"/>
    <property type="match status" value="1"/>
</dbReference>
<feature type="domain" description="ABC transporter" evidence="2">
    <location>
        <begin position="9"/>
        <end position="104"/>
    </location>
</feature>
<dbReference type="PANTHER" id="PTHR19241">
    <property type="entry name" value="ATP-BINDING CASSETTE TRANSPORTER"/>
    <property type="match status" value="1"/>
</dbReference>
<evidence type="ECO:0000259" key="2">
    <source>
        <dbReference type="Pfam" id="PF00005"/>
    </source>
</evidence>
<accession>A0A2I0K0H1</accession>
<protein>
    <recommendedName>
        <fullName evidence="2">ABC transporter domain-containing protein</fullName>
    </recommendedName>
</protein>
<name>A0A2I0K0H1_PUNGR</name>
<keyword evidence="1" id="KW-0813">Transport</keyword>